<protein>
    <submittedName>
        <fullName evidence="1">Uncharacterized protein</fullName>
    </submittedName>
</protein>
<organism evidence="1 2">
    <name type="scientific">Zarea fungicola</name>
    <dbReference type="NCBI Taxonomy" id="93591"/>
    <lineage>
        <taxon>Eukaryota</taxon>
        <taxon>Fungi</taxon>
        <taxon>Dikarya</taxon>
        <taxon>Ascomycota</taxon>
        <taxon>Pezizomycotina</taxon>
        <taxon>Sordariomycetes</taxon>
        <taxon>Hypocreomycetidae</taxon>
        <taxon>Hypocreales</taxon>
        <taxon>Cordycipitaceae</taxon>
        <taxon>Zarea</taxon>
    </lineage>
</organism>
<accession>A0ACC1NXB5</accession>
<keyword evidence="2" id="KW-1185">Reference proteome</keyword>
<proteinExistence type="predicted"/>
<sequence>MPAGTVQTTTKPVGARISVASLLNTDTGIQTHNAKKMFENNRVSYAIVDGASSSSSAVTSTMQSQKKRKLKDSEMDVGFKGQTVYSTSIEELFQRMLSHFPRQDLLVSVPTLEFDFRIAVNPKSELLFAKNPQREIIPISGGKWSGTFGNGCVLFRSRLADMTLAERVVPDLSGSLNVLLSFKLLRTLPHLENSLEMHTRGSLSGPSDVLDIILSPKRIKDIDPRRYNFRMFCTVRAADNRYSELLNCGLWIASGNWKGEELIIDAFRVM</sequence>
<dbReference type="EMBL" id="JANJQO010000012">
    <property type="protein sequence ID" value="KAJ2983930.1"/>
    <property type="molecule type" value="Genomic_DNA"/>
</dbReference>
<evidence type="ECO:0000313" key="1">
    <source>
        <dbReference type="EMBL" id="KAJ2983930.1"/>
    </source>
</evidence>
<gene>
    <name evidence="1" type="ORF">NQ176_g352</name>
</gene>
<evidence type="ECO:0000313" key="2">
    <source>
        <dbReference type="Proteomes" id="UP001143910"/>
    </source>
</evidence>
<comment type="caution">
    <text evidence="1">The sequence shown here is derived from an EMBL/GenBank/DDBJ whole genome shotgun (WGS) entry which is preliminary data.</text>
</comment>
<dbReference type="Proteomes" id="UP001143910">
    <property type="component" value="Unassembled WGS sequence"/>
</dbReference>
<name>A0ACC1NXB5_9HYPO</name>
<reference evidence="1" key="1">
    <citation type="submission" date="2022-08" db="EMBL/GenBank/DDBJ databases">
        <title>Genome Sequence of Lecanicillium fungicola.</title>
        <authorList>
            <person name="Buettner E."/>
        </authorList>
    </citation>
    <scope>NUCLEOTIDE SEQUENCE</scope>
    <source>
        <strain evidence="1">Babe33</strain>
    </source>
</reference>